<protein>
    <submittedName>
        <fullName evidence="2">Uncharacterized protein</fullName>
    </submittedName>
</protein>
<name>A0A388L2B4_CHABU</name>
<reference evidence="2 3" key="1">
    <citation type="journal article" date="2018" name="Cell">
        <title>The Chara Genome: Secondary Complexity and Implications for Plant Terrestrialization.</title>
        <authorList>
            <person name="Nishiyama T."/>
            <person name="Sakayama H."/>
            <person name="Vries J.D."/>
            <person name="Buschmann H."/>
            <person name="Saint-Marcoux D."/>
            <person name="Ullrich K.K."/>
            <person name="Haas F.B."/>
            <person name="Vanderstraeten L."/>
            <person name="Becker D."/>
            <person name="Lang D."/>
            <person name="Vosolsobe S."/>
            <person name="Rombauts S."/>
            <person name="Wilhelmsson P.K.I."/>
            <person name="Janitza P."/>
            <person name="Kern R."/>
            <person name="Heyl A."/>
            <person name="Rumpler F."/>
            <person name="Villalobos L.I.A.C."/>
            <person name="Clay J.M."/>
            <person name="Skokan R."/>
            <person name="Toyoda A."/>
            <person name="Suzuki Y."/>
            <person name="Kagoshima H."/>
            <person name="Schijlen E."/>
            <person name="Tajeshwar N."/>
            <person name="Catarino B."/>
            <person name="Hetherington A.J."/>
            <person name="Saltykova A."/>
            <person name="Bonnot C."/>
            <person name="Breuninger H."/>
            <person name="Symeonidi A."/>
            <person name="Radhakrishnan G.V."/>
            <person name="Van Nieuwerburgh F."/>
            <person name="Deforce D."/>
            <person name="Chang C."/>
            <person name="Karol K.G."/>
            <person name="Hedrich R."/>
            <person name="Ulvskov P."/>
            <person name="Glockner G."/>
            <person name="Delwiche C.F."/>
            <person name="Petrasek J."/>
            <person name="Van de Peer Y."/>
            <person name="Friml J."/>
            <person name="Beilby M."/>
            <person name="Dolan L."/>
            <person name="Kohara Y."/>
            <person name="Sugano S."/>
            <person name="Fujiyama A."/>
            <person name="Delaux P.-M."/>
            <person name="Quint M."/>
            <person name="TheiBen G."/>
            <person name="Hagemann M."/>
            <person name="Harholt J."/>
            <person name="Dunand C."/>
            <person name="Zachgo S."/>
            <person name="Langdale J."/>
            <person name="Maumus F."/>
            <person name="Straeten D.V.D."/>
            <person name="Gould S.B."/>
            <person name="Rensing S.A."/>
        </authorList>
    </citation>
    <scope>NUCLEOTIDE SEQUENCE [LARGE SCALE GENOMIC DNA]</scope>
    <source>
        <strain evidence="2 3">S276</strain>
    </source>
</reference>
<gene>
    <name evidence="2" type="ORF">CBR_g22119</name>
</gene>
<evidence type="ECO:0000256" key="1">
    <source>
        <dbReference type="SAM" id="MobiDB-lite"/>
    </source>
</evidence>
<keyword evidence="3" id="KW-1185">Reference proteome</keyword>
<dbReference type="EMBL" id="BFEA01000243">
    <property type="protein sequence ID" value="GBG76372.1"/>
    <property type="molecule type" value="Genomic_DNA"/>
</dbReference>
<dbReference type="Gramene" id="GBG76372">
    <property type="protein sequence ID" value="GBG76372"/>
    <property type="gene ID" value="CBR_g22119"/>
</dbReference>
<feature type="region of interest" description="Disordered" evidence="1">
    <location>
        <begin position="115"/>
        <end position="198"/>
    </location>
</feature>
<sequence>MNSLTETSAQSSRKSNPVRWFPDFSQCKSSVDANSVKTKIVRWFPDLHQCCTSGGEKQNPLPKVSANGEKTADDCLFPKRPRSNTTTGTVITSCRATNTVMGVCAAGKTGSTIPIERQGKRQCPNAEGEQSRERDDVQDMSENFVVKETLHGSVAQELRDNGTEEEEPSDEDDEEGESSDDDEEEEETSEDADSEDRL</sequence>
<dbReference type="Proteomes" id="UP000265515">
    <property type="component" value="Unassembled WGS sequence"/>
</dbReference>
<comment type="caution">
    <text evidence="2">The sequence shown here is derived from an EMBL/GenBank/DDBJ whole genome shotgun (WGS) entry which is preliminary data.</text>
</comment>
<accession>A0A388L2B4</accession>
<evidence type="ECO:0000313" key="2">
    <source>
        <dbReference type="EMBL" id="GBG76372.1"/>
    </source>
</evidence>
<proteinExistence type="predicted"/>
<feature type="compositionally biased region" description="Acidic residues" evidence="1">
    <location>
        <begin position="163"/>
        <end position="198"/>
    </location>
</feature>
<organism evidence="2 3">
    <name type="scientific">Chara braunii</name>
    <name type="common">Braun's stonewort</name>
    <dbReference type="NCBI Taxonomy" id="69332"/>
    <lineage>
        <taxon>Eukaryota</taxon>
        <taxon>Viridiplantae</taxon>
        <taxon>Streptophyta</taxon>
        <taxon>Charophyceae</taxon>
        <taxon>Charales</taxon>
        <taxon>Characeae</taxon>
        <taxon>Chara</taxon>
    </lineage>
</organism>
<evidence type="ECO:0000313" key="3">
    <source>
        <dbReference type="Proteomes" id="UP000265515"/>
    </source>
</evidence>
<dbReference type="AlphaFoldDB" id="A0A388L2B4"/>